<dbReference type="PANTHER" id="PTHR33778">
    <property type="entry name" value="PROTEIN MGTC"/>
    <property type="match status" value="1"/>
</dbReference>
<evidence type="ECO:0000256" key="2">
    <source>
        <dbReference type="ARBA" id="ARBA00009298"/>
    </source>
</evidence>
<evidence type="ECO:0000313" key="9">
    <source>
        <dbReference type="EMBL" id="WBW50183.1"/>
    </source>
</evidence>
<dbReference type="Pfam" id="PF02308">
    <property type="entry name" value="MgtC"/>
    <property type="match status" value="1"/>
</dbReference>
<organism evidence="9 10">
    <name type="scientific">Peptoniphilus equinus</name>
    <dbReference type="NCBI Taxonomy" id="3016343"/>
    <lineage>
        <taxon>Bacteria</taxon>
        <taxon>Bacillati</taxon>
        <taxon>Bacillota</taxon>
        <taxon>Tissierellia</taxon>
        <taxon>Tissierellales</taxon>
        <taxon>Peptoniphilaceae</taxon>
        <taxon>Peptoniphilus</taxon>
    </lineage>
</organism>
<evidence type="ECO:0000256" key="7">
    <source>
        <dbReference type="SAM" id="Phobius"/>
    </source>
</evidence>
<keyword evidence="5 7" id="KW-1133">Transmembrane helix</keyword>
<dbReference type="Proteomes" id="UP001210339">
    <property type="component" value="Chromosome"/>
</dbReference>
<evidence type="ECO:0000256" key="6">
    <source>
        <dbReference type="ARBA" id="ARBA00023136"/>
    </source>
</evidence>
<feature type="transmembrane region" description="Helical" evidence="7">
    <location>
        <begin position="98"/>
        <end position="128"/>
    </location>
</feature>
<sequence length="216" mass="23521">MDFELTMMFIARILLASSAGAIIGYEREHKNKKAGLRTHIIVALGACAAMLLSKYGFSGAEAYDPARIASQVVSGVGFLGAGLIFVRHNEVSGLTTAAGVWTTAVIAMCFGAGLYVVGTAATAIILMIQTYLFQQEHHHFDKESYSLKFTTATKDTVQDVEDFLKARAITWRGVAIGHNDQVYDVLLKDTALDDDEWVAVVSYLESHTAIDGFYID</sequence>
<feature type="transmembrane region" description="Helical" evidence="7">
    <location>
        <begin position="6"/>
        <end position="24"/>
    </location>
</feature>
<accession>A0ABY7QVH0</accession>
<keyword evidence="3" id="KW-1003">Cell membrane</keyword>
<dbReference type="PANTHER" id="PTHR33778:SF1">
    <property type="entry name" value="MAGNESIUM TRANSPORTER YHID-RELATED"/>
    <property type="match status" value="1"/>
</dbReference>
<keyword evidence="4 7" id="KW-0812">Transmembrane</keyword>
<dbReference type="EMBL" id="CP115667">
    <property type="protein sequence ID" value="WBW50183.1"/>
    <property type="molecule type" value="Genomic_DNA"/>
</dbReference>
<evidence type="ECO:0000256" key="3">
    <source>
        <dbReference type="ARBA" id="ARBA00022475"/>
    </source>
</evidence>
<comment type="subcellular location">
    <subcellularLocation>
        <location evidence="1">Cell membrane</location>
        <topology evidence="1">Multi-pass membrane protein</topology>
    </subcellularLocation>
</comment>
<evidence type="ECO:0000313" key="10">
    <source>
        <dbReference type="Proteomes" id="UP001210339"/>
    </source>
</evidence>
<evidence type="ECO:0000256" key="1">
    <source>
        <dbReference type="ARBA" id="ARBA00004651"/>
    </source>
</evidence>
<name>A0ABY7QVH0_9FIRM</name>
<feature type="transmembrane region" description="Helical" evidence="7">
    <location>
        <begin position="68"/>
        <end position="86"/>
    </location>
</feature>
<evidence type="ECO:0000256" key="5">
    <source>
        <dbReference type="ARBA" id="ARBA00022989"/>
    </source>
</evidence>
<evidence type="ECO:0000256" key="4">
    <source>
        <dbReference type="ARBA" id="ARBA00022692"/>
    </source>
</evidence>
<feature type="transmembrane region" description="Helical" evidence="7">
    <location>
        <begin position="36"/>
        <end position="56"/>
    </location>
</feature>
<reference evidence="9 10" key="1">
    <citation type="submission" date="2023-01" db="EMBL/GenBank/DDBJ databases">
        <authorList>
            <person name="Lee S.H."/>
            <person name="Jung H.S."/>
            <person name="Yun J.U."/>
        </authorList>
    </citation>
    <scope>NUCLEOTIDE SEQUENCE [LARGE SCALE GENOMIC DNA]</scope>
    <source>
        <strain evidence="9 10">CBA3646</strain>
    </source>
</reference>
<dbReference type="RefSeq" id="WP_271191714.1">
    <property type="nucleotide sequence ID" value="NZ_CP115667.1"/>
</dbReference>
<dbReference type="PRINTS" id="PR01837">
    <property type="entry name" value="MGTCSAPBPROT"/>
</dbReference>
<keyword evidence="6 7" id="KW-0472">Membrane</keyword>
<protein>
    <submittedName>
        <fullName evidence="9">MgtC/SapB family protein</fullName>
    </submittedName>
</protein>
<evidence type="ECO:0000259" key="8">
    <source>
        <dbReference type="Pfam" id="PF02308"/>
    </source>
</evidence>
<proteinExistence type="inferred from homology"/>
<feature type="domain" description="MgtC/SapB/SrpB/YhiD N-terminal" evidence="8">
    <location>
        <begin position="13"/>
        <end position="132"/>
    </location>
</feature>
<gene>
    <name evidence="9" type="ORF">O6R05_01085</name>
</gene>
<dbReference type="InterPro" id="IPR003416">
    <property type="entry name" value="MgtC/SapB/SrpB/YhiD_fam"/>
</dbReference>
<comment type="similarity">
    <text evidence="2">Belongs to the MgtC/SapB family.</text>
</comment>
<dbReference type="InterPro" id="IPR049177">
    <property type="entry name" value="MgtC_SapB_SrpB_YhiD_N"/>
</dbReference>
<keyword evidence="10" id="KW-1185">Reference proteome</keyword>